<dbReference type="AlphaFoldDB" id="A0A2D3NXD4"/>
<name>A0A2D3NXD4_9FUSO</name>
<protein>
    <submittedName>
        <fullName evidence="1">Uncharacterized protein</fullName>
    </submittedName>
</protein>
<sequence>MIAHSQGTIIYASKLRDDLETEEGRLKISKMKENYFLGIAVVPWILDDTIAKMNALGTKAEKRRNNYDFVSIITLNLKPNTTGKGHGVIGYDPYYFRWRDDIGKYFYDEENKEIGKIPKIKENEVINKVGVYQWQKK</sequence>
<organism evidence="1 2">
    <name type="scientific">Fusobacterium pseudoperiodonticum</name>
    <dbReference type="NCBI Taxonomy" id="2663009"/>
    <lineage>
        <taxon>Bacteria</taxon>
        <taxon>Fusobacteriati</taxon>
        <taxon>Fusobacteriota</taxon>
        <taxon>Fusobacteriia</taxon>
        <taxon>Fusobacteriales</taxon>
        <taxon>Fusobacteriaceae</taxon>
        <taxon>Fusobacterium</taxon>
    </lineage>
</organism>
<dbReference type="Proteomes" id="UP000230056">
    <property type="component" value="Chromosome"/>
</dbReference>
<evidence type="ECO:0000313" key="1">
    <source>
        <dbReference type="EMBL" id="ATV60032.1"/>
    </source>
</evidence>
<reference evidence="1 2" key="1">
    <citation type="submission" date="2017-11" db="EMBL/GenBank/DDBJ databases">
        <title>Genome sequencing of Fusobacterium periodonticum KCOM 1261.</title>
        <authorList>
            <person name="Kook J.-K."/>
            <person name="Park S.-N."/>
            <person name="Lim Y.K."/>
        </authorList>
    </citation>
    <scope>NUCLEOTIDE SEQUENCE [LARGE SCALE GENOMIC DNA]</scope>
    <source>
        <strain evidence="1 2">KCOM 1261</strain>
    </source>
</reference>
<proteinExistence type="predicted"/>
<dbReference type="EMBL" id="CP024699">
    <property type="protein sequence ID" value="ATV60032.1"/>
    <property type="molecule type" value="Genomic_DNA"/>
</dbReference>
<evidence type="ECO:0000313" key="2">
    <source>
        <dbReference type="Proteomes" id="UP000230056"/>
    </source>
</evidence>
<gene>
    <name evidence="1" type="ORF">CTM72_10115</name>
</gene>
<accession>A0A2D3NXD4</accession>
<dbReference type="RefSeq" id="WP_100025315.1">
    <property type="nucleotide sequence ID" value="NZ_CP024699.1"/>
</dbReference>